<dbReference type="GeneID" id="25381880"/>
<accession>U6KBR4</accession>
<evidence type="ECO:0000313" key="3">
    <source>
        <dbReference type="Proteomes" id="UP000030744"/>
    </source>
</evidence>
<dbReference type="Proteomes" id="UP000030744">
    <property type="component" value="Unassembled WGS sequence"/>
</dbReference>
<sequence>MNFFETSYHHFHGPGSSLLASRPSEPKSTFCTPSTVLSPLWGFSNHPPPGVPGPKYLSEDKAAAAEAEATPAAAAATAATGSTGKPVPPTTYGEAFQSRQRVIPILYYDIQGQEYKQHLQTLTQADNSQPAEPQITRLSPLYKPEPNTSLGVTMLRGAAAAAATLTTPASAATAAVAARSHPARRENSNSTSIDTQRPAGILPLAESLRVFPPKRSAYQRLVNNSDVANI</sequence>
<proteinExistence type="predicted"/>
<reference evidence="2" key="2">
    <citation type="submission" date="2013-10" db="EMBL/GenBank/DDBJ databases">
        <authorList>
            <person name="Aslett M."/>
        </authorList>
    </citation>
    <scope>NUCLEOTIDE SEQUENCE [LARGE SCALE GENOMIC DNA]</scope>
    <source>
        <strain evidence="2">Houghton</strain>
    </source>
</reference>
<dbReference type="VEuPathDB" id="ToxoDB:EMH_0073900"/>
<reference evidence="2" key="1">
    <citation type="submission" date="2013-10" db="EMBL/GenBank/DDBJ databases">
        <title>Genomic analysis of the causative agents of coccidiosis in chickens.</title>
        <authorList>
            <person name="Reid A.J."/>
            <person name="Blake D."/>
            <person name="Billington K."/>
            <person name="Browne H."/>
            <person name="Dunn M."/>
            <person name="Hung S."/>
            <person name="Kawahara F."/>
            <person name="Miranda-Saavedra D."/>
            <person name="Mourier T."/>
            <person name="Nagra H."/>
            <person name="Otto T.D."/>
            <person name="Rawlings N."/>
            <person name="Sanchez A."/>
            <person name="Sanders M."/>
            <person name="Subramaniam C."/>
            <person name="Tay Y."/>
            <person name="Dear P."/>
            <person name="Doerig C."/>
            <person name="Gruber A."/>
            <person name="Parkinson J."/>
            <person name="Shirley M."/>
            <person name="Wan K.L."/>
            <person name="Berriman M."/>
            <person name="Tomley F."/>
            <person name="Pain A."/>
        </authorList>
    </citation>
    <scope>NUCLEOTIDE SEQUENCE [LARGE SCALE GENOMIC DNA]</scope>
    <source>
        <strain evidence="2">Houghton</strain>
    </source>
</reference>
<organism evidence="2 3">
    <name type="scientific">Eimeria mitis</name>
    <dbReference type="NCBI Taxonomy" id="44415"/>
    <lineage>
        <taxon>Eukaryota</taxon>
        <taxon>Sar</taxon>
        <taxon>Alveolata</taxon>
        <taxon>Apicomplexa</taxon>
        <taxon>Conoidasida</taxon>
        <taxon>Coccidia</taxon>
        <taxon>Eucoccidiorida</taxon>
        <taxon>Eimeriorina</taxon>
        <taxon>Eimeriidae</taxon>
        <taxon>Eimeria</taxon>
    </lineage>
</organism>
<keyword evidence="3" id="KW-1185">Reference proteome</keyword>
<dbReference type="EMBL" id="HG688500">
    <property type="protein sequence ID" value="CDJ35455.1"/>
    <property type="molecule type" value="Genomic_DNA"/>
</dbReference>
<dbReference type="RefSeq" id="XP_013358033.1">
    <property type="nucleotide sequence ID" value="XM_013502579.1"/>
</dbReference>
<evidence type="ECO:0000313" key="2">
    <source>
        <dbReference type="EMBL" id="CDJ35455.1"/>
    </source>
</evidence>
<protein>
    <submittedName>
        <fullName evidence="2">Uncharacterized protein</fullName>
    </submittedName>
</protein>
<name>U6KBR4_9EIME</name>
<dbReference type="OrthoDB" id="10453789at2759"/>
<feature type="region of interest" description="Disordered" evidence="1">
    <location>
        <begin position="1"/>
        <end position="25"/>
    </location>
</feature>
<evidence type="ECO:0000256" key="1">
    <source>
        <dbReference type="SAM" id="MobiDB-lite"/>
    </source>
</evidence>
<dbReference type="AlphaFoldDB" id="U6KBR4"/>
<feature type="region of interest" description="Disordered" evidence="1">
    <location>
        <begin position="177"/>
        <end position="198"/>
    </location>
</feature>
<gene>
    <name evidence="2" type="ORF">EMH_0073900</name>
</gene>